<protein>
    <submittedName>
        <fullName evidence="2">Uncharacterized protein</fullName>
    </submittedName>
</protein>
<accession>A0A2G8RT86</accession>
<evidence type="ECO:0000313" key="3">
    <source>
        <dbReference type="Proteomes" id="UP000230002"/>
    </source>
</evidence>
<proteinExistence type="predicted"/>
<dbReference type="AlphaFoldDB" id="A0A2G8RT86"/>
<organism evidence="2 3">
    <name type="scientific">Ganoderma sinense ZZ0214-1</name>
    <dbReference type="NCBI Taxonomy" id="1077348"/>
    <lineage>
        <taxon>Eukaryota</taxon>
        <taxon>Fungi</taxon>
        <taxon>Dikarya</taxon>
        <taxon>Basidiomycota</taxon>
        <taxon>Agaricomycotina</taxon>
        <taxon>Agaricomycetes</taxon>
        <taxon>Polyporales</taxon>
        <taxon>Polyporaceae</taxon>
        <taxon>Ganoderma</taxon>
    </lineage>
</organism>
<keyword evidence="1" id="KW-1133">Transmembrane helix</keyword>
<sequence length="149" mass="16511">MRGNGRCKAVCEGCRRLAGELEVMSRARHADVGALHPLGHSKQWQLRALCCGHGVSGFTGRGARARHIPRILLIYLIAVAVLVLGGHVRRRGVEPLEQLPRLVLAGQAELDVQVQPARTQQRRVEGSVVVRCRKQDPSLLRRDPVQRVQ</sequence>
<keyword evidence="1" id="KW-0472">Membrane</keyword>
<name>A0A2G8RT86_9APHY</name>
<evidence type="ECO:0000256" key="1">
    <source>
        <dbReference type="SAM" id="Phobius"/>
    </source>
</evidence>
<dbReference type="Proteomes" id="UP000230002">
    <property type="component" value="Unassembled WGS sequence"/>
</dbReference>
<dbReference type="EMBL" id="AYKW01000056">
    <property type="protein sequence ID" value="PIL24719.1"/>
    <property type="molecule type" value="Genomic_DNA"/>
</dbReference>
<keyword evidence="3" id="KW-1185">Reference proteome</keyword>
<feature type="transmembrane region" description="Helical" evidence="1">
    <location>
        <begin position="71"/>
        <end position="88"/>
    </location>
</feature>
<reference evidence="2 3" key="1">
    <citation type="journal article" date="2015" name="Sci. Rep.">
        <title>Chromosome-level genome map provides insights into diverse defense mechanisms in the medicinal fungus Ganoderma sinense.</title>
        <authorList>
            <person name="Zhu Y."/>
            <person name="Xu J."/>
            <person name="Sun C."/>
            <person name="Zhou S."/>
            <person name="Xu H."/>
            <person name="Nelson D.R."/>
            <person name="Qian J."/>
            <person name="Song J."/>
            <person name="Luo H."/>
            <person name="Xiang L."/>
            <person name="Li Y."/>
            <person name="Xu Z."/>
            <person name="Ji A."/>
            <person name="Wang L."/>
            <person name="Lu S."/>
            <person name="Hayward A."/>
            <person name="Sun W."/>
            <person name="Li X."/>
            <person name="Schwartz D.C."/>
            <person name="Wang Y."/>
            <person name="Chen S."/>
        </authorList>
    </citation>
    <scope>NUCLEOTIDE SEQUENCE [LARGE SCALE GENOMIC DNA]</scope>
    <source>
        <strain evidence="2 3">ZZ0214-1</strain>
    </source>
</reference>
<evidence type="ECO:0000313" key="2">
    <source>
        <dbReference type="EMBL" id="PIL24719.1"/>
    </source>
</evidence>
<keyword evidence="1" id="KW-0812">Transmembrane</keyword>
<gene>
    <name evidence="2" type="ORF">GSI_12605</name>
</gene>
<comment type="caution">
    <text evidence="2">The sequence shown here is derived from an EMBL/GenBank/DDBJ whole genome shotgun (WGS) entry which is preliminary data.</text>
</comment>